<sequence length="259" mass="28657">MKRLTSIGHSLLPGLSLLLVLVIWEAAVRMNNIPVWLLPAPSRVISTIIEIWPLLVFHSTATLLETGYGFLFSIFLALFIGLLLDHVSVLKHAVNPILVISQTIPLIVLAVLMPLWFGWGMLPKVLIVMLVCFFPITINLMKGLDSADPDQLSLFRSMGAGRWETFKIVKFPAALPAFFSGLKISATYSIMAAVISEWVGAQRGLGYFMTIQQKSFAIDKVLAAVIIICILSLLLVKLVDVIEYVLVPWDRPTVSDSNI</sequence>
<dbReference type="PANTHER" id="PTHR30151">
    <property type="entry name" value="ALKANE SULFONATE ABC TRANSPORTER-RELATED, MEMBRANE SUBUNIT"/>
    <property type="match status" value="1"/>
</dbReference>
<keyword evidence="4 7" id="KW-0812">Transmembrane</keyword>
<evidence type="ECO:0000256" key="1">
    <source>
        <dbReference type="ARBA" id="ARBA00004651"/>
    </source>
</evidence>
<evidence type="ECO:0000256" key="2">
    <source>
        <dbReference type="ARBA" id="ARBA00022448"/>
    </source>
</evidence>
<dbReference type="GO" id="GO:0055085">
    <property type="term" value="P:transmembrane transport"/>
    <property type="evidence" value="ECO:0007669"/>
    <property type="project" value="InterPro"/>
</dbReference>
<comment type="subcellular location">
    <subcellularLocation>
        <location evidence="1">Cell membrane</location>
        <topology evidence="1">Multi-pass membrane protein</topology>
    </subcellularLocation>
</comment>
<feature type="transmembrane region" description="Helical" evidence="7">
    <location>
        <begin position="96"/>
        <end position="119"/>
    </location>
</feature>
<feature type="domain" description="ABC transmembrane type-1" evidence="8">
    <location>
        <begin position="59"/>
        <end position="239"/>
    </location>
</feature>
<reference evidence="9" key="1">
    <citation type="journal article" date="2015" name="Proc. Natl. Acad. Sci. U.S.A.">
        <title>Networks of energetic and metabolic interactions define dynamics in microbial communities.</title>
        <authorList>
            <person name="Embree M."/>
            <person name="Liu J.K."/>
            <person name="Al-Bassam M.M."/>
            <person name="Zengler K."/>
        </authorList>
    </citation>
    <scope>NUCLEOTIDE SEQUENCE</scope>
</reference>
<feature type="transmembrane region" description="Helical" evidence="7">
    <location>
        <begin position="221"/>
        <end position="239"/>
    </location>
</feature>
<evidence type="ECO:0000256" key="7">
    <source>
        <dbReference type="SAM" id="Phobius"/>
    </source>
</evidence>
<accession>A0A0W8E8H7</accession>
<evidence type="ECO:0000256" key="3">
    <source>
        <dbReference type="ARBA" id="ARBA00022475"/>
    </source>
</evidence>
<feature type="transmembrane region" description="Helical" evidence="7">
    <location>
        <begin position="6"/>
        <end position="24"/>
    </location>
</feature>
<comment type="caution">
    <text evidence="9">The sequence shown here is derived from an EMBL/GenBank/DDBJ whole genome shotgun (WGS) entry which is preliminary data.</text>
</comment>
<keyword evidence="5 7" id="KW-1133">Transmembrane helix</keyword>
<gene>
    <name evidence="9" type="ORF">ASZ90_017894</name>
</gene>
<keyword evidence="6 7" id="KW-0472">Membrane</keyword>
<dbReference type="AlphaFoldDB" id="A0A0W8E8H7"/>
<proteinExistence type="predicted"/>
<dbReference type="Gene3D" id="1.10.3720.10">
    <property type="entry name" value="MetI-like"/>
    <property type="match status" value="1"/>
</dbReference>
<dbReference type="Pfam" id="PF00528">
    <property type="entry name" value="BPD_transp_1"/>
    <property type="match status" value="1"/>
</dbReference>
<dbReference type="InterPro" id="IPR000515">
    <property type="entry name" value="MetI-like"/>
</dbReference>
<dbReference type="InterPro" id="IPR035906">
    <property type="entry name" value="MetI-like_sf"/>
</dbReference>
<evidence type="ECO:0000256" key="5">
    <source>
        <dbReference type="ARBA" id="ARBA00022989"/>
    </source>
</evidence>
<dbReference type="CDD" id="cd06261">
    <property type="entry name" value="TM_PBP2"/>
    <property type="match status" value="1"/>
</dbReference>
<dbReference type="PROSITE" id="PS50928">
    <property type="entry name" value="ABC_TM1"/>
    <property type="match status" value="1"/>
</dbReference>
<feature type="transmembrane region" description="Helical" evidence="7">
    <location>
        <begin position="188"/>
        <end position="209"/>
    </location>
</feature>
<keyword evidence="2" id="KW-0813">Transport</keyword>
<keyword evidence="3" id="KW-1003">Cell membrane</keyword>
<evidence type="ECO:0000256" key="4">
    <source>
        <dbReference type="ARBA" id="ARBA00022692"/>
    </source>
</evidence>
<dbReference type="EMBL" id="LNQE01001842">
    <property type="protein sequence ID" value="KUG04755.1"/>
    <property type="molecule type" value="Genomic_DNA"/>
</dbReference>
<evidence type="ECO:0000313" key="9">
    <source>
        <dbReference type="EMBL" id="KUG04755.1"/>
    </source>
</evidence>
<organism evidence="9">
    <name type="scientific">hydrocarbon metagenome</name>
    <dbReference type="NCBI Taxonomy" id="938273"/>
    <lineage>
        <taxon>unclassified sequences</taxon>
        <taxon>metagenomes</taxon>
        <taxon>ecological metagenomes</taxon>
    </lineage>
</organism>
<dbReference type="PANTHER" id="PTHR30151:SF20">
    <property type="entry name" value="ABC TRANSPORTER PERMEASE PROTEIN HI_0355-RELATED"/>
    <property type="match status" value="1"/>
</dbReference>
<evidence type="ECO:0000256" key="6">
    <source>
        <dbReference type="ARBA" id="ARBA00023136"/>
    </source>
</evidence>
<dbReference type="SUPFAM" id="SSF161098">
    <property type="entry name" value="MetI-like"/>
    <property type="match status" value="1"/>
</dbReference>
<dbReference type="GO" id="GO:0005886">
    <property type="term" value="C:plasma membrane"/>
    <property type="evidence" value="ECO:0007669"/>
    <property type="project" value="UniProtKB-SubCell"/>
</dbReference>
<feature type="transmembrane region" description="Helical" evidence="7">
    <location>
        <begin position="67"/>
        <end position="84"/>
    </location>
</feature>
<protein>
    <submittedName>
        <fullName evidence="9">Hydroxymethylpyrimidine abc transporter, transmembrane component</fullName>
    </submittedName>
</protein>
<name>A0A0W8E8H7_9ZZZZ</name>
<evidence type="ECO:0000259" key="8">
    <source>
        <dbReference type="PROSITE" id="PS50928"/>
    </source>
</evidence>